<evidence type="ECO:0000313" key="4">
    <source>
        <dbReference type="EMBL" id="CAI9266540.1"/>
    </source>
</evidence>
<dbReference type="GO" id="GO:0016102">
    <property type="term" value="P:diterpenoid biosynthetic process"/>
    <property type="evidence" value="ECO:0007669"/>
    <property type="project" value="InterPro"/>
</dbReference>
<dbReference type="GO" id="GO:0000287">
    <property type="term" value="F:magnesium ion binding"/>
    <property type="evidence" value="ECO:0007669"/>
    <property type="project" value="InterPro"/>
</dbReference>
<dbReference type="SFLD" id="SFLDS00005">
    <property type="entry name" value="Isoprenoid_Synthase_Type_I"/>
    <property type="match status" value="1"/>
</dbReference>
<evidence type="ECO:0000313" key="5">
    <source>
        <dbReference type="Proteomes" id="UP001177003"/>
    </source>
</evidence>
<keyword evidence="5" id="KW-1185">Reference proteome</keyword>
<evidence type="ECO:0000259" key="2">
    <source>
        <dbReference type="Pfam" id="PF01397"/>
    </source>
</evidence>
<dbReference type="Proteomes" id="UP001177003">
    <property type="component" value="Chromosome 1"/>
</dbReference>
<dbReference type="SUPFAM" id="SSF48239">
    <property type="entry name" value="Terpenoid cyclases/Protein prenyltransferases"/>
    <property type="match status" value="1"/>
</dbReference>
<dbReference type="InterPro" id="IPR008949">
    <property type="entry name" value="Isoprenoid_synthase_dom_sf"/>
</dbReference>
<dbReference type="InterPro" id="IPR044814">
    <property type="entry name" value="Terpene_cyclase_plant_C1"/>
</dbReference>
<feature type="domain" description="Terpene synthase metal-binding" evidence="3">
    <location>
        <begin position="229"/>
        <end position="466"/>
    </location>
</feature>
<dbReference type="InterPro" id="IPR008930">
    <property type="entry name" value="Terpenoid_cyclase/PrenylTrfase"/>
</dbReference>
<sequence length="526" mass="61581">MNLEDQVGVEQVVQDLKEEVRKEFLTTLNVPAEHVNLLKLINAIQRLGISYYFEEDINQALQHIYVAYGDNWNCNCNCTSLWFRLMRQDGFFVSSDIFKKCNDKEGVYMDTLTNDVQGLIDLYEATYMRMPGEVTLDDALIFTKARLDDIAKDLHWANNIDTINQIQQALKQPIRKRLPRLEALRYIPFYQEQASHNKSLLKLSKLGFDLLQSLHKKELSQLTKWWKVYDVAKNVPYARNRLVECYFWAQGVYFEPKYSRSRIFLAKVLAVITILDDTYDAYGTYEELLILTDAIQRWSITCLDVLPDYMKLIYRMVLDVFTEMEQILAIEGKAYHIDYVKEAMKEYMRSYMKEAEWRNEGYTPTTEEHMSISLISCAYKFLLIASLAGMGDIITDESFKWASTYPPLVKASCKLCRFQDDIVSHKEEQEREHVASGIECYVKEFDVTTEHVYDVFKEKVEDAWKEMNRESLMCKDVPMPIIMRTINLARVIEVLYKYSDNFTHVGEEVQNHINSLMLHPMSSSSS</sequence>
<reference evidence="4" key="1">
    <citation type="submission" date="2023-04" db="EMBL/GenBank/DDBJ databases">
        <authorList>
            <person name="Vijverberg K."/>
            <person name="Xiong W."/>
            <person name="Schranz E."/>
        </authorList>
    </citation>
    <scope>NUCLEOTIDE SEQUENCE</scope>
</reference>
<dbReference type="AlphaFoldDB" id="A0AA35V7X7"/>
<dbReference type="InterPro" id="IPR001906">
    <property type="entry name" value="Terpene_synth_N"/>
</dbReference>
<name>A0AA35V7X7_LACSI</name>
<dbReference type="InterPro" id="IPR050148">
    <property type="entry name" value="Terpene_synthase-like"/>
</dbReference>
<keyword evidence="1" id="KW-0479">Metal-binding</keyword>
<dbReference type="FunFam" id="1.10.600.10:FF:000007">
    <property type="entry name" value="Isoprene synthase, chloroplastic"/>
    <property type="match status" value="1"/>
</dbReference>
<dbReference type="EMBL" id="OX465077">
    <property type="protein sequence ID" value="CAI9266540.1"/>
    <property type="molecule type" value="Genomic_DNA"/>
</dbReference>
<evidence type="ECO:0000259" key="3">
    <source>
        <dbReference type="Pfam" id="PF03936"/>
    </source>
</evidence>
<dbReference type="InterPro" id="IPR005630">
    <property type="entry name" value="Terpene_synthase_metal-bd"/>
</dbReference>
<feature type="domain" description="Terpene synthase N-terminal" evidence="2">
    <location>
        <begin position="10"/>
        <end position="170"/>
    </location>
</feature>
<dbReference type="GO" id="GO:0010333">
    <property type="term" value="F:terpene synthase activity"/>
    <property type="evidence" value="ECO:0007669"/>
    <property type="project" value="InterPro"/>
</dbReference>
<dbReference type="Gene3D" id="1.10.600.10">
    <property type="entry name" value="Farnesyl Diphosphate Synthase"/>
    <property type="match status" value="1"/>
</dbReference>
<dbReference type="PANTHER" id="PTHR31225:SF195">
    <property type="entry name" value="TERPENOID CYCLASES_PROTEIN PRENYLTRANSFERASE ALPHA-ALPHA TOROID-RELATED"/>
    <property type="match status" value="1"/>
</dbReference>
<dbReference type="Pfam" id="PF01397">
    <property type="entry name" value="Terpene_synth"/>
    <property type="match status" value="1"/>
</dbReference>
<dbReference type="SFLD" id="SFLDG01019">
    <property type="entry name" value="Terpene_Cyclase_Like_1_C_Termi"/>
    <property type="match status" value="1"/>
</dbReference>
<evidence type="ECO:0000256" key="1">
    <source>
        <dbReference type="ARBA" id="ARBA00022723"/>
    </source>
</evidence>
<dbReference type="SUPFAM" id="SSF48576">
    <property type="entry name" value="Terpenoid synthases"/>
    <property type="match status" value="1"/>
</dbReference>
<dbReference type="Gene3D" id="1.50.10.130">
    <property type="entry name" value="Terpene synthase, N-terminal domain"/>
    <property type="match status" value="1"/>
</dbReference>
<dbReference type="Pfam" id="PF03936">
    <property type="entry name" value="Terpene_synth_C"/>
    <property type="match status" value="1"/>
</dbReference>
<organism evidence="4 5">
    <name type="scientific">Lactuca saligna</name>
    <name type="common">Willowleaf lettuce</name>
    <dbReference type="NCBI Taxonomy" id="75948"/>
    <lineage>
        <taxon>Eukaryota</taxon>
        <taxon>Viridiplantae</taxon>
        <taxon>Streptophyta</taxon>
        <taxon>Embryophyta</taxon>
        <taxon>Tracheophyta</taxon>
        <taxon>Spermatophyta</taxon>
        <taxon>Magnoliopsida</taxon>
        <taxon>eudicotyledons</taxon>
        <taxon>Gunneridae</taxon>
        <taxon>Pentapetalae</taxon>
        <taxon>asterids</taxon>
        <taxon>campanulids</taxon>
        <taxon>Asterales</taxon>
        <taxon>Asteraceae</taxon>
        <taxon>Cichorioideae</taxon>
        <taxon>Cichorieae</taxon>
        <taxon>Lactucinae</taxon>
        <taxon>Lactuca</taxon>
    </lineage>
</organism>
<proteinExistence type="predicted"/>
<dbReference type="CDD" id="cd00684">
    <property type="entry name" value="Terpene_cyclase_plant_C1"/>
    <property type="match status" value="1"/>
</dbReference>
<gene>
    <name evidence="4" type="ORF">LSALG_LOCUS7089</name>
</gene>
<dbReference type="PANTHER" id="PTHR31225">
    <property type="entry name" value="OS04G0344100 PROTEIN-RELATED"/>
    <property type="match status" value="1"/>
</dbReference>
<dbReference type="InterPro" id="IPR034741">
    <property type="entry name" value="Terpene_cyclase-like_1_C"/>
</dbReference>
<protein>
    <submittedName>
        <fullName evidence="4">Uncharacterized protein</fullName>
    </submittedName>
</protein>
<accession>A0AA35V7X7</accession>
<dbReference type="InterPro" id="IPR036965">
    <property type="entry name" value="Terpene_synth_N_sf"/>
</dbReference>